<feature type="compositionally biased region" description="Polar residues" evidence="4">
    <location>
        <begin position="610"/>
        <end position="620"/>
    </location>
</feature>
<evidence type="ECO:0008006" key="10">
    <source>
        <dbReference type="Google" id="ProtNLM"/>
    </source>
</evidence>
<evidence type="ECO:0000259" key="5">
    <source>
        <dbReference type="Pfam" id="PF12584"/>
    </source>
</evidence>
<dbReference type="InterPro" id="IPR055505">
    <property type="entry name" value="DUF7077"/>
</dbReference>
<dbReference type="PANTHER" id="PTHR13251:SF3">
    <property type="entry name" value="TRAFFICKING PROTEIN PARTICLE COMPLEX SUBUNIT 10"/>
    <property type="match status" value="1"/>
</dbReference>
<dbReference type="InterPro" id="IPR056913">
    <property type="entry name" value="TRAPPC10/Trs130_N"/>
</dbReference>
<dbReference type="PANTHER" id="PTHR13251">
    <property type="entry name" value="EPILEPSY HOLOPROSENCEPHALY CANDIDATE 1/TMEM1"/>
    <property type="match status" value="1"/>
</dbReference>
<evidence type="ECO:0000256" key="1">
    <source>
        <dbReference type="ARBA" id="ARBA00004555"/>
    </source>
</evidence>
<reference evidence="8 9" key="1">
    <citation type="submission" date="2023-06" db="EMBL/GenBank/DDBJ databases">
        <title>Black Yeasts Isolated from many extreme environments.</title>
        <authorList>
            <person name="Coleine C."/>
            <person name="Stajich J.E."/>
            <person name="Selbmann L."/>
        </authorList>
    </citation>
    <scope>NUCLEOTIDE SEQUENCE [LARGE SCALE GENOMIC DNA]</scope>
    <source>
        <strain evidence="8 9">CCFEE 5887</strain>
    </source>
</reference>
<evidence type="ECO:0000313" key="9">
    <source>
        <dbReference type="Proteomes" id="UP001345827"/>
    </source>
</evidence>
<dbReference type="GO" id="GO:0006891">
    <property type="term" value="P:intra-Golgi vesicle-mediated transport"/>
    <property type="evidence" value="ECO:0007669"/>
    <property type="project" value="TreeGrafter"/>
</dbReference>
<gene>
    <name evidence="8" type="ORF">LTR25_002597</name>
</gene>
<feature type="domain" description="DUF7077" evidence="7">
    <location>
        <begin position="922"/>
        <end position="1048"/>
    </location>
</feature>
<dbReference type="GO" id="GO:0034498">
    <property type="term" value="P:early endosome to Golgi transport"/>
    <property type="evidence" value="ECO:0007669"/>
    <property type="project" value="TreeGrafter"/>
</dbReference>
<evidence type="ECO:0000259" key="6">
    <source>
        <dbReference type="Pfam" id="PF23036"/>
    </source>
</evidence>
<evidence type="ECO:0000256" key="3">
    <source>
        <dbReference type="ARBA" id="ARBA00023034"/>
    </source>
</evidence>
<comment type="caution">
    <text evidence="8">The sequence shown here is derived from an EMBL/GenBank/DDBJ whole genome shotgun (WGS) entry which is preliminary data.</text>
</comment>
<keyword evidence="3" id="KW-0333">Golgi apparatus</keyword>
<dbReference type="Pfam" id="PF23036">
    <property type="entry name" value="TRAPPC10_1st"/>
    <property type="match status" value="1"/>
</dbReference>
<dbReference type="Pfam" id="PF23274">
    <property type="entry name" value="DUF7077"/>
    <property type="match status" value="1"/>
</dbReference>
<feature type="region of interest" description="Disordered" evidence="4">
    <location>
        <begin position="149"/>
        <end position="169"/>
    </location>
</feature>
<feature type="compositionally biased region" description="Polar residues" evidence="4">
    <location>
        <begin position="160"/>
        <end position="169"/>
    </location>
</feature>
<evidence type="ECO:0000259" key="7">
    <source>
        <dbReference type="Pfam" id="PF23274"/>
    </source>
</evidence>
<accession>A0AAV9QF09</accession>
<keyword evidence="2" id="KW-0813">Transport</keyword>
<dbReference type="GO" id="GO:1990071">
    <property type="term" value="C:TRAPPII protein complex"/>
    <property type="evidence" value="ECO:0007669"/>
    <property type="project" value="InterPro"/>
</dbReference>
<dbReference type="EMBL" id="JAXLQG010000004">
    <property type="protein sequence ID" value="KAK5540820.1"/>
    <property type="molecule type" value="Genomic_DNA"/>
</dbReference>
<dbReference type="Pfam" id="PF12584">
    <property type="entry name" value="TRAPPC10"/>
    <property type="match status" value="1"/>
</dbReference>
<name>A0AAV9QF09_9PEZI</name>
<feature type="region of interest" description="Disordered" evidence="4">
    <location>
        <begin position="1424"/>
        <end position="1444"/>
    </location>
</feature>
<dbReference type="Pfam" id="PF24965">
    <property type="entry name" value="TRS130_4HB"/>
    <property type="match status" value="1"/>
</dbReference>
<feature type="domain" description="TRAPPC10/Trs130 N-terminal" evidence="6">
    <location>
        <begin position="9"/>
        <end position="401"/>
    </location>
</feature>
<dbReference type="GO" id="GO:0005829">
    <property type="term" value="C:cytosol"/>
    <property type="evidence" value="ECO:0007669"/>
    <property type="project" value="GOC"/>
</dbReference>
<dbReference type="InterPro" id="IPR045126">
    <property type="entry name" value="TRAPPC10/Trs130"/>
</dbReference>
<comment type="subcellular location">
    <subcellularLocation>
        <location evidence="1">Golgi apparatus</location>
    </subcellularLocation>
</comment>
<proteinExistence type="predicted"/>
<keyword evidence="9" id="KW-1185">Reference proteome</keyword>
<organism evidence="8 9">
    <name type="scientific">Vermiconidia calcicola</name>
    <dbReference type="NCBI Taxonomy" id="1690605"/>
    <lineage>
        <taxon>Eukaryota</taxon>
        <taxon>Fungi</taxon>
        <taxon>Dikarya</taxon>
        <taxon>Ascomycota</taxon>
        <taxon>Pezizomycotina</taxon>
        <taxon>Dothideomycetes</taxon>
        <taxon>Dothideomycetidae</taxon>
        <taxon>Mycosphaerellales</taxon>
        <taxon>Extremaceae</taxon>
        <taxon>Vermiconidia</taxon>
    </lineage>
</organism>
<feature type="domain" description="TRAPPC10/Trs130 C-terminal" evidence="5">
    <location>
        <begin position="1251"/>
        <end position="1381"/>
    </location>
</feature>
<evidence type="ECO:0000256" key="2">
    <source>
        <dbReference type="ARBA" id="ARBA00022448"/>
    </source>
</evidence>
<dbReference type="Proteomes" id="UP001345827">
    <property type="component" value="Unassembled WGS sequence"/>
</dbReference>
<sequence>MDGTDLPSSSKVIVQCTDPDNLYDSLEPRLSGRSPLRNLHWKSPNRPLRSIPSLNISLLREDKSSGSQSNVRRHQIPGLRETPYVKLYLLRCDDKESYKEKARKEVRSWVKSQQSVGDGKSSSKSQEGYDAFEWLIVHVVLANTPAASQPKSSKHISLETADSTDSINSKSKWSGKASATIFDKLRADFDSSKSAIKRVAQVRILDASDKSTPLSLSELEEQWQDLVESIKACILRSFDARVAQYESDIRERDSQRNLPGWNFCTFFVLKEGLAKGFESVGLLEDALAVYDELSLGLDSLVKEEAQRGDHDDNGALLGFSKESKALLRAALESERPPLAHNNLETDFDLARMLSVDREDFPFDVDKKDYQNLILRNEVSALDLRTYLFTREMEILLRQGQVESSKSLGEAKSGADLGLLADLTERAINFINLAARSLRLELYSAWGGQEGLSEEELNTQRAITGNIVSNFEWLAAMQILSKVLPALGLDVEYGTGWRSLDSVELSRIVEKKSNQVHETRNRANRMSLAVEARSPSRERSQGPHHKRISVIPEEATVRQIVFSRPGAERLAVWISRLAITARRAVSNLGAARPWVADMKHAALRFDANRKGSMTNGTTQVGQGAGVSDHESADNHSGSMAGIKSSTLQAAGSSKSMFFGLFAMLSVLAYRIVADTKSHSTAQQVLTDLVALEYAQDNYARAARYLHSILGQLPQSTYRPSDSHLLRIYADCLKHLDKPNDHARCLIACLHCASQGRFGAKSLSIDATARVYLDQLFNTVPTMTATTLPLSTLFMVPCVSKTITHPEGKDGFALTIDMRPLFTMTTPPIGEVKLRLSCQDVEPRFIVLKSPGEVTIHATGTKLSLETTVTSQGWYMPDEVDVSIGNLRLLHHFRSTPHDDASQLDEPSVERSLVGPILVYPRHRAFQVKLIHAPTIHLAETRKLLMHIQPGYNNVSQCRLRLKTGTAGLRLNIHDSKICGPEELPSTLRTAREGDALMMIVDDLRCDTLRSIEIPYTMEVQSEPSVTIRIDVNYQTDQGSFTLYDTASVNVILPVTVNVQDVFRDTYMYSRFSISPSTLVPLRILNCHLGDSEAYSITECRGLEQPEVIFPKQPANWTVRLVPMHNAIPAATHRLTLCVDFQSIDDLILSSLEENFLSELLKTSHQFAARLLVGHLLDRVRISWTEQDLEMAALTQEFEIWNMDDMDWPSVLCAFDHDTRSELECWLQDWHVQPSPVKFSSAKVTPRQVRLHVDIAPHPVLVTACLEIDDIGSRPRTATLGQPILADLVMYLANSKEADVEASFEVTASESWLVGGRRKGNVQLTSKPTRIAVILFPQHAGHALLPTITVRCRKKAKGTGDEDAWADLACDVHNPLQGRSILIAPDLQSTTVEVIGDLPNDGTGRLVSIRRRGGVGGPSMFLRSGYTVSSTRQPEGASELDLQAPS</sequence>
<evidence type="ECO:0000256" key="4">
    <source>
        <dbReference type="SAM" id="MobiDB-lite"/>
    </source>
</evidence>
<evidence type="ECO:0000313" key="8">
    <source>
        <dbReference type="EMBL" id="KAK5540820.1"/>
    </source>
</evidence>
<dbReference type="InterPro" id="IPR022233">
    <property type="entry name" value="TRAPPC10/Trs130_C"/>
</dbReference>
<feature type="region of interest" description="Disordered" evidence="4">
    <location>
        <begin position="609"/>
        <end position="638"/>
    </location>
</feature>
<protein>
    <recommendedName>
        <fullName evidence="10">Trafficking protein particle complex subunit 10</fullName>
    </recommendedName>
</protein>